<feature type="modified residue" description="4-aspartylphosphate" evidence="4">
    <location>
        <position position="66"/>
    </location>
</feature>
<dbReference type="InterPro" id="IPR000160">
    <property type="entry name" value="GGDEF_dom"/>
</dbReference>
<organism evidence="7 8">
    <name type="scientific">Ectothiorhodospira mobilis</name>
    <dbReference type="NCBI Taxonomy" id="195064"/>
    <lineage>
        <taxon>Bacteria</taxon>
        <taxon>Pseudomonadati</taxon>
        <taxon>Pseudomonadota</taxon>
        <taxon>Gammaproteobacteria</taxon>
        <taxon>Chromatiales</taxon>
        <taxon>Ectothiorhodospiraceae</taxon>
        <taxon>Ectothiorhodospira</taxon>
    </lineage>
</organism>
<feature type="domain" description="Response regulatory" evidence="5">
    <location>
        <begin position="14"/>
        <end position="129"/>
    </location>
</feature>
<dbReference type="InterPro" id="IPR050469">
    <property type="entry name" value="Diguanylate_Cyclase"/>
</dbReference>
<dbReference type="SUPFAM" id="SSF52172">
    <property type="entry name" value="CheY-like"/>
    <property type="match status" value="2"/>
</dbReference>
<dbReference type="Pfam" id="PF00072">
    <property type="entry name" value="Response_reg"/>
    <property type="match status" value="2"/>
</dbReference>
<dbReference type="InterPro" id="IPR001789">
    <property type="entry name" value="Sig_transdc_resp-reg_receiver"/>
</dbReference>
<dbReference type="GO" id="GO:0005886">
    <property type="term" value="C:plasma membrane"/>
    <property type="evidence" value="ECO:0007669"/>
    <property type="project" value="TreeGrafter"/>
</dbReference>
<name>A0A1I4PP59_ECTMO</name>
<dbReference type="Gene3D" id="3.30.70.270">
    <property type="match status" value="1"/>
</dbReference>
<dbReference type="CDD" id="cd01949">
    <property type="entry name" value="GGDEF"/>
    <property type="match status" value="1"/>
</dbReference>
<accession>A0A1I4PP59</accession>
<dbReference type="EC" id="2.7.7.65" evidence="2"/>
<dbReference type="SUPFAM" id="SSF55073">
    <property type="entry name" value="Nucleotide cyclase"/>
    <property type="match status" value="1"/>
</dbReference>
<comment type="cofactor">
    <cofactor evidence="1">
        <name>Mg(2+)</name>
        <dbReference type="ChEBI" id="CHEBI:18420"/>
    </cofactor>
</comment>
<dbReference type="STRING" id="195064.SAMN05421721_10286"/>
<dbReference type="FunFam" id="3.30.70.270:FF:000001">
    <property type="entry name" value="Diguanylate cyclase domain protein"/>
    <property type="match status" value="1"/>
</dbReference>
<dbReference type="PANTHER" id="PTHR45138">
    <property type="entry name" value="REGULATORY COMPONENTS OF SENSORY TRANSDUCTION SYSTEM"/>
    <property type="match status" value="1"/>
</dbReference>
<gene>
    <name evidence="7" type="ORF">SAMN05421721_10286</name>
</gene>
<dbReference type="InterPro" id="IPR043128">
    <property type="entry name" value="Rev_trsase/Diguanyl_cyclase"/>
</dbReference>
<dbReference type="Gene3D" id="3.40.50.2300">
    <property type="match status" value="2"/>
</dbReference>
<feature type="domain" description="GGDEF" evidence="6">
    <location>
        <begin position="298"/>
        <end position="429"/>
    </location>
</feature>
<reference evidence="7 8" key="1">
    <citation type="submission" date="2016-10" db="EMBL/GenBank/DDBJ databases">
        <authorList>
            <person name="de Groot N.N."/>
        </authorList>
    </citation>
    <scope>NUCLEOTIDE SEQUENCE [LARGE SCALE GENOMIC DNA]</scope>
    <source>
        <strain evidence="7 8">DSM 4180</strain>
    </source>
</reference>
<evidence type="ECO:0000256" key="3">
    <source>
        <dbReference type="ARBA" id="ARBA00034247"/>
    </source>
</evidence>
<dbReference type="AlphaFoldDB" id="A0A1I4PP59"/>
<feature type="modified residue" description="4-aspartylphosphate" evidence="4">
    <location>
        <position position="188"/>
    </location>
</feature>
<dbReference type="GO" id="GO:0000160">
    <property type="term" value="P:phosphorelay signal transduction system"/>
    <property type="evidence" value="ECO:0007669"/>
    <property type="project" value="InterPro"/>
</dbReference>
<evidence type="ECO:0000256" key="1">
    <source>
        <dbReference type="ARBA" id="ARBA00001946"/>
    </source>
</evidence>
<comment type="catalytic activity">
    <reaction evidence="3">
        <text>2 GTP = 3',3'-c-di-GMP + 2 diphosphate</text>
        <dbReference type="Rhea" id="RHEA:24898"/>
        <dbReference type="ChEBI" id="CHEBI:33019"/>
        <dbReference type="ChEBI" id="CHEBI:37565"/>
        <dbReference type="ChEBI" id="CHEBI:58805"/>
        <dbReference type="EC" id="2.7.7.65"/>
    </reaction>
</comment>
<evidence type="ECO:0000313" key="8">
    <source>
        <dbReference type="Proteomes" id="UP000199556"/>
    </source>
</evidence>
<keyword evidence="8" id="KW-1185">Reference proteome</keyword>
<protein>
    <recommendedName>
        <fullName evidence="2">diguanylate cyclase</fullName>
        <ecNumber evidence="2">2.7.7.65</ecNumber>
    </recommendedName>
</protein>
<dbReference type="InterPro" id="IPR029787">
    <property type="entry name" value="Nucleotide_cyclase"/>
</dbReference>
<keyword evidence="4" id="KW-0597">Phosphoprotein</keyword>
<dbReference type="PANTHER" id="PTHR45138:SF9">
    <property type="entry name" value="DIGUANYLATE CYCLASE DGCM-RELATED"/>
    <property type="match status" value="1"/>
</dbReference>
<feature type="domain" description="Response regulatory" evidence="5">
    <location>
        <begin position="137"/>
        <end position="255"/>
    </location>
</feature>
<evidence type="ECO:0000256" key="4">
    <source>
        <dbReference type="PROSITE-ProRule" id="PRU00169"/>
    </source>
</evidence>
<dbReference type="PROSITE" id="PS50110">
    <property type="entry name" value="RESPONSE_REGULATORY"/>
    <property type="match status" value="2"/>
</dbReference>
<dbReference type="GO" id="GO:1902201">
    <property type="term" value="P:negative regulation of bacterial-type flagellum-dependent cell motility"/>
    <property type="evidence" value="ECO:0007669"/>
    <property type="project" value="TreeGrafter"/>
</dbReference>
<dbReference type="NCBIfam" id="TIGR00254">
    <property type="entry name" value="GGDEF"/>
    <property type="match status" value="1"/>
</dbReference>
<dbReference type="InterPro" id="IPR011006">
    <property type="entry name" value="CheY-like_superfamily"/>
</dbReference>
<evidence type="ECO:0000313" key="7">
    <source>
        <dbReference type="EMBL" id="SFM29280.1"/>
    </source>
</evidence>
<dbReference type="Proteomes" id="UP000199556">
    <property type="component" value="Unassembled WGS sequence"/>
</dbReference>
<evidence type="ECO:0000259" key="5">
    <source>
        <dbReference type="PROSITE" id="PS50110"/>
    </source>
</evidence>
<dbReference type="EMBL" id="FOUO01000002">
    <property type="protein sequence ID" value="SFM29280.1"/>
    <property type="molecule type" value="Genomic_DNA"/>
</dbReference>
<dbReference type="GO" id="GO:0043709">
    <property type="term" value="P:cell adhesion involved in single-species biofilm formation"/>
    <property type="evidence" value="ECO:0007669"/>
    <property type="project" value="TreeGrafter"/>
</dbReference>
<dbReference type="SMART" id="SM00448">
    <property type="entry name" value="REC"/>
    <property type="match status" value="2"/>
</dbReference>
<dbReference type="GO" id="GO:0052621">
    <property type="term" value="F:diguanylate cyclase activity"/>
    <property type="evidence" value="ECO:0007669"/>
    <property type="project" value="UniProtKB-EC"/>
</dbReference>
<evidence type="ECO:0000259" key="6">
    <source>
        <dbReference type="PROSITE" id="PS50887"/>
    </source>
</evidence>
<dbReference type="Pfam" id="PF00990">
    <property type="entry name" value="GGDEF"/>
    <property type="match status" value="1"/>
</dbReference>
<dbReference type="SMART" id="SM00267">
    <property type="entry name" value="GGDEF"/>
    <property type="match status" value="1"/>
</dbReference>
<evidence type="ECO:0000256" key="2">
    <source>
        <dbReference type="ARBA" id="ARBA00012528"/>
    </source>
</evidence>
<proteinExistence type="predicted"/>
<dbReference type="PROSITE" id="PS50887">
    <property type="entry name" value="GGDEF"/>
    <property type="match status" value="1"/>
</dbReference>
<sequence length="433" mass="47359">MTSMNDTGIQRGNRLLIVEDSRAVARLLAERVETLPGIEPVLAGSLAEAEARLAQGAQDFFLAVLDLNLPDAPDGEVVERVLAHGLPALVLTAGVSDDERDRLLDLGIVDYVNKGNLTEIEHVIATVERIHRNRRIGVLVVDDSTSARAYLRTLLGRYGYRTLEARDGQEALDLLASGTGPIHLVLCDQHMPGMDGITLISRIRRHFSRTELCIIGMSNHGSGILSARQLKAGANDFITRPFLEEEFFVRVNQNVALLELLQEMRENANRDPLTRLYNRRYLADAGETVYQAARREGRGLAVILLDLDHFKQINDRFGHSGGDKVLVNVADCLMARARRSDILVRYGGEEFCLLAQDVDEKGALGLAEALREAVGGLELRLDGEPLALTTSVGVNTHPGTCLEAMLEAADEALYRAKTSGRNRVVQAGGETVG</sequence>